<dbReference type="GO" id="GO:0031956">
    <property type="term" value="F:medium-chain fatty acid-CoA ligase activity"/>
    <property type="evidence" value="ECO:0007669"/>
    <property type="project" value="TreeGrafter"/>
</dbReference>
<keyword evidence="3" id="KW-1133">Transmembrane helix</keyword>
<dbReference type="KEGG" id="mmor:MMOR_10130"/>
<feature type="domain" description="AMP-dependent synthetase/ligase" evidence="4">
    <location>
        <begin position="8"/>
        <end position="356"/>
    </location>
</feature>
<protein>
    <submittedName>
        <fullName evidence="6">Long-chain-fatty-acid--CoA ligase</fullName>
    </submittedName>
</protein>
<feature type="transmembrane region" description="Helical" evidence="3">
    <location>
        <begin position="197"/>
        <end position="219"/>
    </location>
</feature>
<dbReference type="Proteomes" id="UP000466681">
    <property type="component" value="Chromosome"/>
</dbReference>
<dbReference type="Pfam" id="PF13193">
    <property type="entry name" value="AMP-binding_C"/>
    <property type="match status" value="1"/>
</dbReference>
<keyword evidence="3" id="KW-0812">Transmembrane</keyword>
<gene>
    <name evidence="6" type="primary">fadD5</name>
    <name evidence="6" type="ORF">MMOR_10130</name>
</gene>
<dbReference type="InterPro" id="IPR045851">
    <property type="entry name" value="AMP-bd_C_sf"/>
</dbReference>
<dbReference type="EMBL" id="AP022560">
    <property type="protein sequence ID" value="BBX00077.1"/>
    <property type="molecule type" value="Genomic_DNA"/>
</dbReference>
<dbReference type="SUPFAM" id="SSF56801">
    <property type="entry name" value="Acetyl-CoA synthetase-like"/>
    <property type="match status" value="1"/>
</dbReference>
<dbReference type="InterPro" id="IPR020845">
    <property type="entry name" value="AMP-binding_CS"/>
</dbReference>
<evidence type="ECO:0000313" key="6">
    <source>
        <dbReference type="EMBL" id="BBX00077.1"/>
    </source>
</evidence>
<keyword evidence="3" id="KW-0472">Membrane</keyword>
<accession>A0AAD1M4C9</accession>
<dbReference type="Gene3D" id="3.30.300.30">
    <property type="match status" value="1"/>
</dbReference>
<evidence type="ECO:0000256" key="2">
    <source>
        <dbReference type="ARBA" id="ARBA00022598"/>
    </source>
</evidence>
<dbReference type="Pfam" id="PF00501">
    <property type="entry name" value="AMP-binding"/>
    <property type="match status" value="1"/>
</dbReference>
<dbReference type="InterPro" id="IPR042099">
    <property type="entry name" value="ANL_N_sf"/>
</dbReference>
<sequence>MDWSGLVARHATAKPSDVAVRFDDESITWEQLDAQCDGLASWLAGHRVGRADRVVLLLTNRPQFIVGVVAAHRVGAIAVPVNFRLSAAEIDFILTDTSAAAVITEDRLAGLLTGTYAPPPSVLVIDRETSWRTATSEIESVTYSTDDPAVILYTSGTTGRPKGAVLSHLNLQAQGLALIRTWRLVEETETTLLCLPLFHVGGFVIGSAMLLVGGAMIIAPSGAFEAARTLDTLERERVTSVFMVPTQWQAIVETGLGERDLVLRVAAWGGGPMSASLLEDLNTLFRGAAVVAVFGQTEMTPVASLPGKDAVGKLGSVGKPVDTVAIRVVDEAMNDVPRGQVGELVYRGAALMLEYWERPEATAEAFDGGWFHSGDLGYIDAEGFLYVVDRKKDMIISGGENIYSAEVESTLAAHPDIGEVAVIGRPDNYWGEVPVAVVVPRSPGCPTLDVDTLGGWLEGRLARYKRPKVVHQVDALPRNAGGKVLKHVLKAAFEPGAEPGAAPSKRVDER</sequence>
<dbReference type="InterPro" id="IPR000873">
    <property type="entry name" value="AMP-dep_synth/lig_dom"/>
</dbReference>
<dbReference type="AlphaFoldDB" id="A0AAD1M4C9"/>
<evidence type="ECO:0000259" key="4">
    <source>
        <dbReference type="Pfam" id="PF00501"/>
    </source>
</evidence>
<keyword evidence="7" id="KW-1185">Reference proteome</keyword>
<dbReference type="PANTHER" id="PTHR43201:SF5">
    <property type="entry name" value="MEDIUM-CHAIN ACYL-COA LIGASE ACSF2, MITOCHONDRIAL"/>
    <property type="match status" value="1"/>
</dbReference>
<dbReference type="InterPro" id="IPR025110">
    <property type="entry name" value="AMP-bd_C"/>
</dbReference>
<dbReference type="GO" id="GO:0006631">
    <property type="term" value="P:fatty acid metabolic process"/>
    <property type="evidence" value="ECO:0007669"/>
    <property type="project" value="TreeGrafter"/>
</dbReference>
<evidence type="ECO:0000256" key="3">
    <source>
        <dbReference type="SAM" id="Phobius"/>
    </source>
</evidence>
<reference evidence="6 7" key="1">
    <citation type="journal article" date="2019" name="Emerg. Microbes Infect.">
        <title>Comprehensive subspecies identification of 175 nontuberculous mycobacteria species based on 7547 genomic profiles.</title>
        <authorList>
            <person name="Matsumoto Y."/>
            <person name="Kinjo T."/>
            <person name="Motooka D."/>
            <person name="Nabeya D."/>
            <person name="Jung N."/>
            <person name="Uechi K."/>
            <person name="Horii T."/>
            <person name="Iida T."/>
            <person name="Fujita J."/>
            <person name="Nakamura S."/>
        </authorList>
    </citation>
    <scope>NUCLEOTIDE SEQUENCE [LARGE SCALE GENOMIC DNA]</scope>
    <source>
        <strain evidence="6 7">JCM 6375</strain>
    </source>
</reference>
<dbReference type="PANTHER" id="PTHR43201">
    <property type="entry name" value="ACYL-COA SYNTHETASE"/>
    <property type="match status" value="1"/>
</dbReference>
<feature type="domain" description="AMP-binding enzyme C-terminal" evidence="5">
    <location>
        <begin position="406"/>
        <end position="483"/>
    </location>
</feature>
<evidence type="ECO:0000313" key="7">
    <source>
        <dbReference type="Proteomes" id="UP000466681"/>
    </source>
</evidence>
<evidence type="ECO:0000256" key="1">
    <source>
        <dbReference type="ARBA" id="ARBA00006432"/>
    </source>
</evidence>
<dbReference type="RefSeq" id="WP_110810516.1">
    <property type="nucleotide sequence ID" value="NZ_AP022560.1"/>
</dbReference>
<evidence type="ECO:0000259" key="5">
    <source>
        <dbReference type="Pfam" id="PF13193"/>
    </source>
</evidence>
<dbReference type="Gene3D" id="3.40.50.12780">
    <property type="entry name" value="N-terminal domain of ligase-like"/>
    <property type="match status" value="1"/>
</dbReference>
<keyword evidence="2 6" id="KW-0436">Ligase</keyword>
<comment type="similarity">
    <text evidence="1">Belongs to the ATP-dependent AMP-binding enzyme family.</text>
</comment>
<dbReference type="PROSITE" id="PS00455">
    <property type="entry name" value="AMP_BINDING"/>
    <property type="match status" value="1"/>
</dbReference>
<name>A0AAD1M4C9_9MYCO</name>
<organism evidence="6 7">
    <name type="scientific">Mycolicibacterium moriokaense</name>
    <dbReference type="NCBI Taxonomy" id="39691"/>
    <lineage>
        <taxon>Bacteria</taxon>
        <taxon>Bacillati</taxon>
        <taxon>Actinomycetota</taxon>
        <taxon>Actinomycetes</taxon>
        <taxon>Mycobacteriales</taxon>
        <taxon>Mycobacteriaceae</taxon>
        <taxon>Mycolicibacterium</taxon>
    </lineage>
</organism>
<proteinExistence type="inferred from homology"/>